<dbReference type="PANTHER" id="PTHR11963">
    <property type="entry name" value="LEUCINE AMINOPEPTIDASE-RELATED"/>
    <property type="match status" value="1"/>
</dbReference>
<dbReference type="Pfam" id="PF00883">
    <property type="entry name" value="Peptidase_M17"/>
    <property type="match status" value="1"/>
</dbReference>
<evidence type="ECO:0000256" key="1">
    <source>
        <dbReference type="ARBA" id="ARBA00009528"/>
    </source>
</evidence>
<dbReference type="InterPro" id="IPR011356">
    <property type="entry name" value="Leucine_aapep/pepB"/>
</dbReference>
<dbReference type="SUPFAM" id="SSF53187">
    <property type="entry name" value="Zn-dependent exopeptidases"/>
    <property type="match status" value="1"/>
</dbReference>
<dbReference type="PRINTS" id="PR00481">
    <property type="entry name" value="LAMNOPPTDASE"/>
</dbReference>
<accession>A0AAU7DYC0</accession>
<comment type="function">
    <text evidence="6">Presumably involved in the processing and regular turnover of intracellular proteins. Catalyzes the removal of unsubstituted N-terminal amino acids from various peptides.</text>
</comment>
<feature type="domain" description="Cytosol aminopeptidase" evidence="9">
    <location>
        <begin position="370"/>
        <end position="377"/>
    </location>
</feature>
<keyword evidence="2 10" id="KW-0031">Aminopeptidase</keyword>
<sequence>MSAQSVREQGVQLRGLPAVTVTRGTIKNCTFLDDGTVDAIAVGVGAPVLGDDELQPRSGTVHASARYRVDLAELAERAHFKAAAGTTHIVDLPRVHGGSGAVLPWQGLPLRIIIVGVGTGSDSDLRKAGAALAKVTTGLGRVVTTVTGRSDDRGTGHFVEGYLLGAYRPWNLRTAAPGPQAASELVLLGPNSQAAVDVATRHSQLTWLSRDLSSVPPNLKTPVWLANQFEAISKSLGLTVRRWEGAELAAAGFRTIAAVGDGSANPPVLLQVDYTPQEPADKHVVLVGKGVTFDTGGISIKRPRETMVDMKIDMTGAAAAFSAVLGAAQSQVPHAVTALLPLVENHFGERSYRPGDIITSYGGTTIEIGNTDAEGRLIMADALEYAVTQLQPDLIIDLATLTGAAAVTLGSSHAALFTNDDALVTSLIAAGEETGERLWHMPLVPDYAPALESTVADIRNIPQTPLGAGATVAAMFLERFVGTVPWAHLDIAGPAISAKERHEVNKGPTGFGARVVTRFLETL</sequence>
<evidence type="ECO:0000256" key="4">
    <source>
        <dbReference type="ARBA" id="ARBA00022801"/>
    </source>
</evidence>
<dbReference type="InterPro" id="IPR000819">
    <property type="entry name" value="Peptidase_M17_C"/>
</dbReference>
<dbReference type="AlphaFoldDB" id="A0AAU7DYC0"/>
<dbReference type="PANTHER" id="PTHR11963:SF23">
    <property type="entry name" value="CYTOSOL AMINOPEPTIDASE"/>
    <property type="match status" value="1"/>
</dbReference>
<evidence type="ECO:0000256" key="7">
    <source>
        <dbReference type="ARBA" id="ARBA00050021"/>
    </source>
</evidence>
<dbReference type="CDD" id="cd00433">
    <property type="entry name" value="Peptidase_M17"/>
    <property type="match status" value="1"/>
</dbReference>
<dbReference type="InterPro" id="IPR043472">
    <property type="entry name" value="Macro_dom-like"/>
</dbReference>
<dbReference type="EMBL" id="CP146203">
    <property type="protein sequence ID" value="XBH22287.1"/>
    <property type="molecule type" value="Genomic_DNA"/>
</dbReference>
<dbReference type="SUPFAM" id="SSF52949">
    <property type="entry name" value="Macro domain-like"/>
    <property type="match status" value="1"/>
</dbReference>
<evidence type="ECO:0000256" key="6">
    <source>
        <dbReference type="ARBA" id="ARBA00049972"/>
    </source>
</evidence>
<evidence type="ECO:0000259" key="9">
    <source>
        <dbReference type="PROSITE" id="PS00631"/>
    </source>
</evidence>
<evidence type="ECO:0000256" key="3">
    <source>
        <dbReference type="ARBA" id="ARBA00022670"/>
    </source>
</evidence>
<reference evidence="10" key="1">
    <citation type="submission" date="2024-02" db="EMBL/GenBank/DDBJ databases">
        <title>Tomenella chthoni gen. nov. sp. nov., a member of the family Jonesiaceae isolated from bat guano.</title>
        <authorList>
            <person name="Miller S.L."/>
            <person name="King J."/>
            <person name="Sankaranarayanan K."/>
            <person name="Lawson P.A."/>
        </authorList>
    </citation>
    <scope>NUCLEOTIDE SEQUENCE</scope>
    <source>
        <strain evidence="10">BS-20</strain>
    </source>
</reference>
<dbReference type="GO" id="GO:0070006">
    <property type="term" value="F:metalloaminopeptidase activity"/>
    <property type="evidence" value="ECO:0007669"/>
    <property type="project" value="InterPro"/>
</dbReference>
<proteinExistence type="inferred from homology"/>
<dbReference type="Gene3D" id="3.40.630.10">
    <property type="entry name" value="Zn peptidases"/>
    <property type="match status" value="1"/>
</dbReference>
<keyword evidence="3" id="KW-0645">Protease</keyword>
<dbReference type="PROSITE" id="PS00631">
    <property type="entry name" value="CYTOSOL_AP"/>
    <property type="match status" value="1"/>
</dbReference>
<keyword evidence="4" id="KW-0378">Hydrolase</keyword>
<dbReference type="GO" id="GO:0006508">
    <property type="term" value="P:proteolysis"/>
    <property type="evidence" value="ECO:0007669"/>
    <property type="project" value="UniProtKB-KW"/>
</dbReference>
<protein>
    <recommendedName>
        <fullName evidence="7">Probable cytosol aminopeptidase</fullName>
    </recommendedName>
    <alternativeName>
        <fullName evidence="8">Leucine aminopeptidase</fullName>
    </alternativeName>
    <alternativeName>
        <fullName evidence="5">Leucyl aminopeptidase</fullName>
    </alternativeName>
</protein>
<gene>
    <name evidence="10" type="ORF">V5R04_03395</name>
</gene>
<name>A0AAU7DYC0_9MICO</name>
<dbReference type="GO" id="GO:0030145">
    <property type="term" value="F:manganese ion binding"/>
    <property type="evidence" value="ECO:0007669"/>
    <property type="project" value="InterPro"/>
</dbReference>
<dbReference type="Gene3D" id="3.40.220.10">
    <property type="entry name" value="Leucine Aminopeptidase, subunit E, domain 1"/>
    <property type="match status" value="1"/>
</dbReference>
<comment type="similarity">
    <text evidence="1">Belongs to the peptidase M17 family.</text>
</comment>
<evidence type="ECO:0000256" key="5">
    <source>
        <dbReference type="ARBA" id="ARBA00033172"/>
    </source>
</evidence>
<dbReference type="GO" id="GO:0005737">
    <property type="term" value="C:cytoplasm"/>
    <property type="evidence" value="ECO:0007669"/>
    <property type="project" value="InterPro"/>
</dbReference>
<evidence type="ECO:0000256" key="2">
    <source>
        <dbReference type="ARBA" id="ARBA00022438"/>
    </source>
</evidence>
<evidence type="ECO:0000256" key="8">
    <source>
        <dbReference type="ARBA" id="ARBA00050061"/>
    </source>
</evidence>
<evidence type="ECO:0000313" key="10">
    <source>
        <dbReference type="EMBL" id="XBH22287.1"/>
    </source>
</evidence>
<organism evidence="10">
    <name type="scientific">Jonesiaceae bacterium BS-20</name>
    <dbReference type="NCBI Taxonomy" id="3120821"/>
    <lineage>
        <taxon>Bacteria</taxon>
        <taxon>Bacillati</taxon>
        <taxon>Actinomycetota</taxon>
        <taxon>Actinomycetes</taxon>
        <taxon>Micrococcales</taxon>
        <taxon>Jonesiaceae</taxon>
    </lineage>
</organism>